<evidence type="ECO:0000313" key="1">
    <source>
        <dbReference type="EMBL" id="AYV46613.1"/>
    </source>
</evidence>
<dbReference type="PANTHER" id="PTHR39624:SF2">
    <property type="entry name" value="OSMC-LIKE PROTEIN"/>
    <property type="match status" value="1"/>
</dbReference>
<evidence type="ECO:0000313" key="3">
    <source>
        <dbReference type="Proteomes" id="UP000234483"/>
    </source>
</evidence>
<sequence>MTDIARPSAIAEDSGHGGVQIMVTAGPSRLAGDLKPSEGGLDTGPNPHDLVAAGLAACTTQTLRLYARRKGWALGAVRVEATWRRLPGQVPADVFDRVITLPSDLDEAQRQRLVEIAEACPVHKMLTAGVRIETRVA</sequence>
<dbReference type="EMBL" id="CP026100">
    <property type="protein sequence ID" value="AYV46613.1"/>
    <property type="molecule type" value="Genomic_DNA"/>
</dbReference>
<organism evidence="2 3">
    <name type="scientific">Caulobacter flavus</name>
    <dbReference type="NCBI Taxonomy" id="1679497"/>
    <lineage>
        <taxon>Bacteria</taxon>
        <taxon>Pseudomonadati</taxon>
        <taxon>Pseudomonadota</taxon>
        <taxon>Alphaproteobacteria</taxon>
        <taxon>Caulobacterales</taxon>
        <taxon>Caulobacteraceae</taxon>
        <taxon>Caulobacter</taxon>
    </lineage>
</organism>
<accession>A0A2N5CN41</accession>
<dbReference type="EMBL" id="PJRQ01000044">
    <property type="protein sequence ID" value="PLR07849.1"/>
    <property type="molecule type" value="Genomic_DNA"/>
</dbReference>
<dbReference type="PANTHER" id="PTHR39624">
    <property type="entry name" value="PROTEIN INVOLVED IN RIMO-MEDIATED BETA-METHYLTHIOLATION OF RIBOSOMAL PROTEIN S12 YCAO"/>
    <property type="match status" value="1"/>
</dbReference>
<dbReference type="KEGG" id="cfh:C1707_10250"/>
<evidence type="ECO:0000313" key="4">
    <source>
        <dbReference type="Proteomes" id="UP000281192"/>
    </source>
</evidence>
<gene>
    <name evidence="1" type="ORF">C1707_10250</name>
    <name evidence="2" type="ORF">CFHF_21725</name>
</gene>
<dbReference type="InterPro" id="IPR015946">
    <property type="entry name" value="KH_dom-like_a/b"/>
</dbReference>
<protein>
    <submittedName>
        <fullName evidence="2">Osmotically inducible protein OsmC</fullName>
    </submittedName>
</protein>
<dbReference type="Proteomes" id="UP000281192">
    <property type="component" value="Chromosome"/>
</dbReference>
<dbReference type="AlphaFoldDB" id="A0A2N5CN41"/>
<evidence type="ECO:0000313" key="2">
    <source>
        <dbReference type="EMBL" id="PLR07849.1"/>
    </source>
</evidence>
<proteinExistence type="predicted"/>
<name>A0A2N5CN41_9CAUL</name>
<dbReference type="OrthoDB" id="9789573at2"/>
<dbReference type="SUPFAM" id="SSF82784">
    <property type="entry name" value="OsmC-like"/>
    <property type="match status" value="1"/>
</dbReference>
<reference evidence="1 4" key="2">
    <citation type="submission" date="2018-01" db="EMBL/GenBank/DDBJ databases">
        <title>Complete genome sequence of Caulobacter flavus RHGG3.</title>
        <authorList>
            <person name="Yang E."/>
        </authorList>
    </citation>
    <scope>NUCLEOTIDE SEQUENCE [LARGE SCALE GENOMIC DNA]</scope>
    <source>
        <strain evidence="1 4">RHGG3</strain>
    </source>
</reference>
<keyword evidence="4" id="KW-1185">Reference proteome</keyword>
<dbReference type="Pfam" id="PF02566">
    <property type="entry name" value="OsmC"/>
    <property type="match status" value="1"/>
</dbReference>
<reference evidence="2 3" key="1">
    <citation type="submission" date="2017-12" db="EMBL/GenBank/DDBJ databases">
        <title>The genome sequence of Caulobacter flavus CGMCC1 15093.</title>
        <authorList>
            <person name="Gao J."/>
            <person name="Mao X."/>
            <person name="Sun J."/>
        </authorList>
    </citation>
    <scope>NUCLEOTIDE SEQUENCE [LARGE SCALE GENOMIC DNA]</scope>
    <source>
        <strain evidence="2 3">CGMCC1 15093</strain>
    </source>
</reference>
<dbReference type="Proteomes" id="UP000234483">
    <property type="component" value="Unassembled WGS sequence"/>
</dbReference>
<dbReference type="Gene3D" id="3.30.300.20">
    <property type="match status" value="1"/>
</dbReference>
<dbReference type="InterPro" id="IPR003718">
    <property type="entry name" value="OsmC/Ohr_fam"/>
</dbReference>
<dbReference type="InterPro" id="IPR036102">
    <property type="entry name" value="OsmC/Ohrsf"/>
</dbReference>
<dbReference type="RefSeq" id="WP_101715016.1">
    <property type="nucleotide sequence ID" value="NZ_CP026100.1"/>
</dbReference>